<sequence length="21" mass="2295">MKFLHGNFLTFSSGTMFGSNA</sequence>
<reference evidence="1" key="2">
    <citation type="journal article" date="2015" name="Data Brief">
        <title>Shoot transcriptome of the giant reed, Arundo donax.</title>
        <authorList>
            <person name="Barrero R.A."/>
            <person name="Guerrero F.D."/>
            <person name="Moolhuijzen P."/>
            <person name="Goolsby J.A."/>
            <person name="Tidwell J."/>
            <person name="Bellgard S.E."/>
            <person name="Bellgard M.I."/>
        </authorList>
    </citation>
    <scope>NUCLEOTIDE SEQUENCE</scope>
    <source>
        <tissue evidence="1">Shoot tissue taken approximately 20 cm above the soil surface</tissue>
    </source>
</reference>
<dbReference type="EMBL" id="GBRH01264610">
    <property type="protein sequence ID" value="JAD33285.1"/>
    <property type="molecule type" value="Transcribed_RNA"/>
</dbReference>
<name>A0A0A8Z985_ARUDO</name>
<reference evidence="1" key="1">
    <citation type="submission" date="2014-09" db="EMBL/GenBank/DDBJ databases">
        <authorList>
            <person name="Magalhaes I.L.F."/>
            <person name="Oliveira U."/>
            <person name="Santos F.R."/>
            <person name="Vidigal T.H.D.A."/>
            <person name="Brescovit A.D."/>
            <person name="Santos A.J."/>
        </authorList>
    </citation>
    <scope>NUCLEOTIDE SEQUENCE</scope>
    <source>
        <tissue evidence="1">Shoot tissue taken approximately 20 cm above the soil surface</tissue>
    </source>
</reference>
<protein>
    <submittedName>
        <fullName evidence="1">Uncharacterized protein</fullName>
    </submittedName>
</protein>
<proteinExistence type="predicted"/>
<dbReference type="AlphaFoldDB" id="A0A0A8Z985"/>
<accession>A0A0A8Z985</accession>
<evidence type="ECO:0000313" key="1">
    <source>
        <dbReference type="EMBL" id="JAD33285.1"/>
    </source>
</evidence>
<organism evidence="1">
    <name type="scientific">Arundo donax</name>
    <name type="common">Giant reed</name>
    <name type="synonym">Donax arundinaceus</name>
    <dbReference type="NCBI Taxonomy" id="35708"/>
    <lineage>
        <taxon>Eukaryota</taxon>
        <taxon>Viridiplantae</taxon>
        <taxon>Streptophyta</taxon>
        <taxon>Embryophyta</taxon>
        <taxon>Tracheophyta</taxon>
        <taxon>Spermatophyta</taxon>
        <taxon>Magnoliopsida</taxon>
        <taxon>Liliopsida</taxon>
        <taxon>Poales</taxon>
        <taxon>Poaceae</taxon>
        <taxon>PACMAD clade</taxon>
        <taxon>Arundinoideae</taxon>
        <taxon>Arundineae</taxon>
        <taxon>Arundo</taxon>
    </lineage>
</organism>